<evidence type="ECO:0000313" key="3">
    <source>
        <dbReference type="Proteomes" id="UP000186922"/>
    </source>
</evidence>
<feature type="compositionally biased region" description="Basic and acidic residues" evidence="1">
    <location>
        <begin position="242"/>
        <end position="259"/>
    </location>
</feature>
<dbReference type="EMBL" id="BDGG01000006">
    <property type="protein sequence ID" value="GAV00956.1"/>
    <property type="molecule type" value="Genomic_DNA"/>
</dbReference>
<comment type="caution">
    <text evidence="2">The sequence shown here is derived from an EMBL/GenBank/DDBJ whole genome shotgun (WGS) entry which is preliminary data.</text>
</comment>
<feature type="compositionally biased region" description="Polar residues" evidence="1">
    <location>
        <begin position="260"/>
        <end position="277"/>
    </location>
</feature>
<proteinExistence type="predicted"/>
<accession>A0A1D1VJH7</accession>
<organism evidence="2 3">
    <name type="scientific">Ramazzottius varieornatus</name>
    <name type="common">Water bear</name>
    <name type="synonym">Tardigrade</name>
    <dbReference type="NCBI Taxonomy" id="947166"/>
    <lineage>
        <taxon>Eukaryota</taxon>
        <taxon>Metazoa</taxon>
        <taxon>Ecdysozoa</taxon>
        <taxon>Tardigrada</taxon>
        <taxon>Eutardigrada</taxon>
        <taxon>Parachela</taxon>
        <taxon>Hypsibioidea</taxon>
        <taxon>Ramazzottiidae</taxon>
        <taxon>Ramazzottius</taxon>
    </lineage>
</organism>
<feature type="compositionally biased region" description="Basic and acidic residues" evidence="1">
    <location>
        <begin position="117"/>
        <end position="131"/>
    </location>
</feature>
<feature type="region of interest" description="Disordered" evidence="1">
    <location>
        <begin position="1"/>
        <end position="331"/>
    </location>
</feature>
<feature type="compositionally biased region" description="Basic and acidic residues" evidence="1">
    <location>
        <begin position="155"/>
        <end position="166"/>
    </location>
</feature>
<dbReference type="AlphaFoldDB" id="A0A1D1VJH7"/>
<name>A0A1D1VJH7_RAMVA</name>
<protein>
    <submittedName>
        <fullName evidence="2">Uncharacterized protein</fullName>
    </submittedName>
</protein>
<feature type="compositionally biased region" description="Polar residues" evidence="1">
    <location>
        <begin position="132"/>
        <end position="153"/>
    </location>
</feature>
<evidence type="ECO:0000313" key="2">
    <source>
        <dbReference type="EMBL" id="GAV00956.1"/>
    </source>
</evidence>
<sequence length="369" mass="40727">MIANRPTRFSSRRVQNLTEIPSQNQRKTPKSSLNKVSPAPKALAYDSDEDDAELKALREAALASRKSTSTISPEVRKPAPAPVTSGPAPIKPAIRNKPINGVTKDARDQSAKQSQEVQRERPEQAQPRQERTNYPSRQSNQHSQSSTPKTQPESKYGEMDLEDLRQQYHASKRSRFARRNDSDNSSSEDDDYEYLKHARRDRNDQQQSSVQSSVRSGVSNGSAESDSSPAQSSGTRLNRQNSRKDVASSSADRERKSKAETSMSDTTSVNGSTSSSPVELHKSTPTVEVPKSGIAASKWIPVPTYPVESSSSTVVEKRRSGVASGNSAVEVDPMERRRLKFATFEDRTKLLSTTNPSLSSTKDMDVMEN</sequence>
<reference evidence="2 3" key="1">
    <citation type="journal article" date="2016" name="Nat. Commun.">
        <title>Extremotolerant tardigrade genome and improved radiotolerance of human cultured cells by tardigrade-unique protein.</title>
        <authorList>
            <person name="Hashimoto T."/>
            <person name="Horikawa D.D."/>
            <person name="Saito Y."/>
            <person name="Kuwahara H."/>
            <person name="Kozuka-Hata H."/>
            <person name="Shin-I T."/>
            <person name="Minakuchi Y."/>
            <person name="Ohishi K."/>
            <person name="Motoyama A."/>
            <person name="Aizu T."/>
            <person name="Enomoto A."/>
            <person name="Kondo K."/>
            <person name="Tanaka S."/>
            <person name="Hara Y."/>
            <person name="Koshikawa S."/>
            <person name="Sagara H."/>
            <person name="Miura T."/>
            <person name="Yokobori S."/>
            <person name="Miyagawa K."/>
            <person name="Suzuki Y."/>
            <person name="Kubo T."/>
            <person name="Oyama M."/>
            <person name="Kohara Y."/>
            <person name="Fujiyama A."/>
            <person name="Arakawa K."/>
            <person name="Katayama T."/>
            <person name="Toyoda A."/>
            <person name="Kunieda T."/>
        </authorList>
    </citation>
    <scope>NUCLEOTIDE SEQUENCE [LARGE SCALE GENOMIC DNA]</scope>
    <source>
        <strain evidence="2 3">YOKOZUNA-1</strain>
    </source>
</reference>
<gene>
    <name evidence="2" type="primary">RvY_11736-1</name>
    <name evidence="2" type="synonym">RvY_11736.1</name>
    <name evidence="2" type="ORF">RvY_11736</name>
</gene>
<feature type="compositionally biased region" description="Polar residues" evidence="1">
    <location>
        <begin position="7"/>
        <end position="35"/>
    </location>
</feature>
<feature type="compositionally biased region" description="Basic and acidic residues" evidence="1">
    <location>
        <begin position="193"/>
        <end position="204"/>
    </location>
</feature>
<keyword evidence="3" id="KW-1185">Reference proteome</keyword>
<feature type="compositionally biased region" description="Low complexity" evidence="1">
    <location>
        <begin position="205"/>
        <end position="233"/>
    </location>
</feature>
<evidence type="ECO:0000256" key="1">
    <source>
        <dbReference type="SAM" id="MobiDB-lite"/>
    </source>
</evidence>
<dbReference type="Proteomes" id="UP000186922">
    <property type="component" value="Unassembled WGS sequence"/>
</dbReference>